<feature type="region of interest" description="Disordered" evidence="2">
    <location>
        <begin position="1"/>
        <end position="25"/>
    </location>
</feature>
<dbReference type="EMBL" id="AEPW01000065">
    <property type="protein sequence ID" value="EFU76499.1"/>
    <property type="molecule type" value="Genomic_DNA"/>
</dbReference>
<name>E6LNT3_9FIRM</name>
<dbReference type="CDD" id="cd09726">
    <property type="entry name" value="RAMP_I_III"/>
    <property type="match status" value="1"/>
</dbReference>
<accession>E6LNT3</accession>
<evidence type="ECO:0000313" key="4">
    <source>
        <dbReference type="EMBL" id="EFU76499.1"/>
    </source>
</evidence>
<dbReference type="InterPro" id="IPR052216">
    <property type="entry name" value="CRISPR_Csm3_endoribonuclease"/>
</dbReference>
<dbReference type="AlphaFoldDB" id="E6LNT3"/>
<dbReference type="RefSeq" id="WP_008751383.1">
    <property type="nucleotide sequence ID" value="NZ_GL622296.1"/>
</dbReference>
<dbReference type="eggNOG" id="COG1337">
    <property type="taxonomic scope" value="Bacteria"/>
</dbReference>
<proteinExistence type="predicted"/>
<protein>
    <submittedName>
        <fullName evidence="4">CRISPR-associated RAMP protein</fullName>
    </submittedName>
</protein>
<dbReference type="GO" id="GO:0051607">
    <property type="term" value="P:defense response to virus"/>
    <property type="evidence" value="ECO:0007669"/>
    <property type="project" value="UniProtKB-KW"/>
</dbReference>
<keyword evidence="1" id="KW-0051">Antiviral defense</keyword>
<sequence>MSKKKNSSSKNKSSSNKKKNEVGTTNNTEWNCGEFEITLQSDICIGNGYAFFGTIDTDVVYDRNGLPFLPARRLKGVLRESAEFLYQVKLLKEVEGNSIEDIFGYSNSQNSNGIQVGNGYINNWNEISENLDKLKKENILEELLSKEKILDLFTSVKAQTRIKDGVAYDNSLRFIRVINQYSVMEQRKDKPLKFTAGIRYKKSWKENLEKIAKATRNIGINRNRGLGSVTCVFKSKSDDVHVFNGSFSDRVETIKVFLQNIDPLIISGGDKNDTLSFIPGRTFAGALAGTYLSNAGTSAKDDVFFDLFLNGKTKFSNFTISVGNKSYYPAPYFLNKLKKTGVYVNTLQYSDKISFSNDSNLNTGNGNQPKKMKGKYANICIGEDESICVEEIEPNKRVIFHHRRGDDKLLYSQTALESGQVFAGTISYPKEHYRTLYNLLKNTRLILGKSRTVQYGKCQIININDKYKSENKKIEINAGDVIYISLASPGVFQCESGIMVDPEKVYYQIANELGFDKIIEEPKDGKIMDGDTSCPYCIVEEYIVHGYQSVWNLPRAVMPCIQSGSVFVYKIRKDAQQNKGQTLPYEIDKSWVGKRNHEGYGEIQMFCSKKIPYDIQGIDKKKQDQNEENNPSTQNINIPDIIRPMLSSICQKELYGCIMSGLLDKVTERKFDMSPSTLGRITLMLTESIEQNVERINSFKKFWDKVNSIKGEKGKKEITDLLQMYFCNKEGTLDSEKILKCTSNKEEKYMGKVMEILSVCQTERNINAENNDKKVKEIVKSFWGELLMEVLTNQKYLNKFSEGSINTDLKEGDKL</sequence>
<feature type="domain" description="CRISPR type III-associated protein" evidence="3">
    <location>
        <begin position="37"/>
        <end position="229"/>
    </location>
</feature>
<feature type="domain" description="CRISPR type III-associated protein" evidence="3">
    <location>
        <begin position="261"/>
        <end position="458"/>
    </location>
</feature>
<organism evidence="4 5">
    <name type="scientific">Lachnoanaerobaculum saburreum DSM 3986</name>
    <dbReference type="NCBI Taxonomy" id="887325"/>
    <lineage>
        <taxon>Bacteria</taxon>
        <taxon>Bacillati</taxon>
        <taxon>Bacillota</taxon>
        <taxon>Clostridia</taxon>
        <taxon>Lachnospirales</taxon>
        <taxon>Lachnospiraceae</taxon>
        <taxon>Lachnoanaerobaculum</taxon>
    </lineage>
</organism>
<gene>
    <name evidence="4" type="ORF">HMPREF0381_1618</name>
</gene>
<evidence type="ECO:0000259" key="3">
    <source>
        <dbReference type="Pfam" id="PF03787"/>
    </source>
</evidence>
<dbReference type="HOGENOM" id="CLU_022984_0_0_9"/>
<evidence type="ECO:0000256" key="1">
    <source>
        <dbReference type="ARBA" id="ARBA00023118"/>
    </source>
</evidence>
<evidence type="ECO:0000256" key="2">
    <source>
        <dbReference type="SAM" id="MobiDB-lite"/>
    </source>
</evidence>
<evidence type="ECO:0000313" key="5">
    <source>
        <dbReference type="Proteomes" id="UP000003434"/>
    </source>
</evidence>
<dbReference type="PANTHER" id="PTHR35579">
    <property type="entry name" value="CRISPR SYSTEM CMS ENDORIBONUCLEASE CSM3"/>
    <property type="match status" value="1"/>
</dbReference>
<dbReference type="PANTHER" id="PTHR35579:SF3">
    <property type="entry name" value="CRISPR SYSTEM CMS ENDORIBONUCLEASE CSM3"/>
    <property type="match status" value="1"/>
</dbReference>
<dbReference type="InterPro" id="IPR005537">
    <property type="entry name" value="RAMP_III_fam"/>
</dbReference>
<dbReference type="Proteomes" id="UP000003434">
    <property type="component" value="Unassembled WGS sequence"/>
</dbReference>
<comment type="caution">
    <text evidence="4">The sequence shown here is derived from an EMBL/GenBank/DDBJ whole genome shotgun (WGS) entry which is preliminary data.</text>
</comment>
<reference evidence="4 5" key="1">
    <citation type="submission" date="2010-12" db="EMBL/GenBank/DDBJ databases">
        <authorList>
            <person name="Muzny D."/>
            <person name="Qin X."/>
            <person name="Deng J."/>
            <person name="Jiang H."/>
            <person name="Liu Y."/>
            <person name="Qu J."/>
            <person name="Song X.-Z."/>
            <person name="Zhang L."/>
            <person name="Thornton R."/>
            <person name="Coyle M."/>
            <person name="Francisco L."/>
            <person name="Jackson L."/>
            <person name="Javaid M."/>
            <person name="Korchina V."/>
            <person name="Kovar C."/>
            <person name="Mata R."/>
            <person name="Mathew T."/>
            <person name="Ngo R."/>
            <person name="Nguyen L."/>
            <person name="Nguyen N."/>
            <person name="Okwuonu G."/>
            <person name="Ongeri F."/>
            <person name="Pham C."/>
            <person name="Simmons D."/>
            <person name="Wilczek-Boney K."/>
            <person name="Hale W."/>
            <person name="Jakkamsetti A."/>
            <person name="Pham P."/>
            <person name="Ruth R."/>
            <person name="San Lucas F."/>
            <person name="Warren J."/>
            <person name="Zhang J."/>
            <person name="Zhao Z."/>
            <person name="Zhou C."/>
            <person name="Zhu D."/>
            <person name="Lee S."/>
            <person name="Bess C."/>
            <person name="Blankenburg K."/>
            <person name="Forbes L."/>
            <person name="Fu Q."/>
            <person name="Gubbala S."/>
            <person name="Hirani K."/>
            <person name="Jayaseelan J.C."/>
            <person name="Lara F."/>
            <person name="Munidasa M."/>
            <person name="Palculict T."/>
            <person name="Patil S."/>
            <person name="Pu L.-L."/>
            <person name="Saada N."/>
            <person name="Tang L."/>
            <person name="Weissenberger G."/>
            <person name="Zhu Y."/>
            <person name="Hemphill L."/>
            <person name="Shang Y."/>
            <person name="Youmans B."/>
            <person name="Ayvaz T."/>
            <person name="Ross M."/>
            <person name="Santibanez J."/>
            <person name="Aqrawi P."/>
            <person name="Gross S."/>
            <person name="Joshi V."/>
            <person name="Fowler G."/>
            <person name="Nazareth L."/>
            <person name="Reid J."/>
            <person name="Worley K."/>
            <person name="Petrosino J."/>
            <person name="Highlander S."/>
            <person name="Gibbs R."/>
        </authorList>
    </citation>
    <scope>NUCLEOTIDE SEQUENCE [LARGE SCALE GENOMIC DNA]</scope>
    <source>
        <strain evidence="4 5">DSM 3986</strain>
    </source>
</reference>
<dbReference type="Pfam" id="PF03787">
    <property type="entry name" value="RAMPs"/>
    <property type="match status" value="2"/>
</dbReference>